<dbReference type="Gramene" id="PUZ57315">
    <property type="protein sequence ID" value="PUZ57315"/>
    <property type="gene ID" value="GQ55_5G420600"/>
</dbReference>
<keyword evidence="3" id="KW-1185">Reference proteome</keyword>
<evidence type="ECO:0000313" key="2">
    <source>
        <dbReference type="EMBL" id="PUZ57315.1"/>
    </source>
</evidence>
<accession>A0A2T7DP10</accession>
<name>A0A2T7DP10_9POAL</name>
<evidence type="ECO:0000313" key="3">
    <source>
        <dbReference type="Proteomes" id="UP000244336"/>
    </source>
</evidence>
<dbReference type="EMBL" id="CM009753">
    <property type="protein sequence ID" value="PUZ57315.1"/>
    <property type="molecule type" value="Genomic_DNA"/>
</dbReference>
<organism evidence="2 3">
    <name type="scientific">Panicum hallii var. hallii</name>
    <dbReference type="NCBI Taxonomy" id="1504633"/>
    <lineage>
        <taxon>Eukaryota</taxon>
        <taxon>Viridiplantae</taxon>
        <taxon>Streptophyta</taxon>
        <taxon>Embryophyta</taxon>
        <taxon>Tracheophyta</taxon>
        <taxon>Spermatophyta</taxon>
        <taxon>Magnoliopsida</taxon>
        <taxon>Liliopsida</taxon>
        <taxon>Poales</taxon>
        <taxon>Poaceae</taxon>
        <taxon>PACMAD clade</taxon>
        <taxon>Panicoideae</taxon>
        <taxon>Panicodae</taxon>
        <taxon>Paniceae</taxon>
        <taxon>Panicinae</taxon>
        <taxon>Panicum</taxon>
        <taxon>Panicum sect. Panicum</taxon>
    </lineage>
</organism>
<reference evidence="2 3" key="1">
    <citation type="submission" date="2018-04" db="EMBL/GenBank/DDBJ databases">
        <title>WGS assembly of Panicum hallii var. hallii HAL2.</title>
        <authorList>
            <person name="Lovell J."/>
            <person name="Jenkins J."/>
            <person name="Lowry D."/>
            <person name="Mamidi S."/>
            <person name="Sreedasyam A."/>
            <person name="Weng X."/>
            <person name="Barry K."/>
            <person name="Bonette J."/>
            <person name="Campitelli B."/>
            <person name="Daum C."/>
            <person name="Gordon S."/>
            <person name="Gould B."/>
            <person name="Lipzen A."/>
            <person name="MacQueen A."/>
            <person name="Palacio-Mejia J."/>
            <person name="Plott C."/>
            <person name="Shakirov E."/>
            <person name="Shu S."/>
            <person name="Yoshinaga Y."/>
            <person name="Zane M."/>
            <person name="Rokhsar D."/>
            <person name="Grimwood J."/>
            <person name="Schmutz J."/>
            <person name="Juenger T."/>
        </authorList>
    </citation>
    <scope>NUCLEOTIDE SEQUENCE [LARGE SCALE GENOMIC DNA]</scope>
    <source>
        <strain evidence="3">cv. HAL2</strain>
    </source>
</reference>
<proteinExistence type="predicted"/>
<sequence length="131" mass="13807">MSSAQLGQSSPPTVRASGCTVTASSSRPLRALPIGPTGSAPALRIGIHSKSRGADGPGARRGGPVAHDRRDGPRRDARRLAGDLRQSPPARRRRNPAGAHLARLRRRQAHAARTEAPRLAGSVARGRVRRA</sequence>
<evidence type="ECO:0000256" key="1">
    <source>
        <dbReference type="SAM" id="MobiDB-lite"/>
    </source>
</evidence>
<dbReference type="AlphaFoldDB" id="A0A2T7DP10"/>
<feature type="compositionally biased region" description="Polar residues" evidence="1">
    <location>
        <begin position="1"/>
        <end position="12"/>
    </location>
</feature>
<protein>
    <submittedName>
        <fullName evidence="2">Uncharacterized protein</fullName>
    </submittedName>
</protein>
<dbReference type="Proteomes" id="UP000244336">
    <property type="component" value="Chromosome 5"/>
</dbReference>
<feature type="region of interest" description="Disordered" evidence="1">
    <location>
        <begin position="1"/>
        <end position="131"/>
    </location>
</feature>
<gene>
    <name evidence="2" type="ORF">GQ55_5G420600</name>
</gene>
<feature type="compositionally biased region" description="Basic and acidic residues" evidence="1">
    <location>
        <begin position="66"/>
        <end position="82"/>
    </location>
</feature>